<dbReference type="PANTHER" id="PTHR13140">
    <property type="entry name" value="MYOSIN"/>
    <property type="match status" value="1"/>
</dbReference>
<evidence type="ECO:0000256" key="6">
    <source>
        <dbReference type="ARBA" id="ARBA00023175"/>
    </source>
</evidence>
<protein>
    <recommendedName>
        <fullName evidence="11">Myosin motor domain-containing protein</fullName>
    </recommendedName>
</protein>
<dbReference type="OrthoDB" id="6108017at2759"/>
<keyword evidence="6 8" id="KW-0505">Motor protein</keyword>
<organism evidence="12 13">
    <name type="scientific">Edhazardia aedis (strain USNM 41457)</name>
    <name type="common">Microsporidian parasite</name>
    <dbReference type="NCBI Taxonomy" id="1003232"/>
    <lineage>
        <taxon>Eukaryota</taxon>
        <taxon>Fungi</taxon>
        <taxon>Fungi incertae sedis</taxon>
        <taxon>Microsporidia</taxon>
        <taxon>Edhazardia</taxon>
    </lineage>
</organism>
<feature type="binding site" evidence="8">
    <location>
        <begin position="225"/>
        <end position="232"/>
    </location>
    <ligand>
        <name>ATP</name>
        <dbReference type="ChEBI" id="CHEBI:30616"/>
    </ligand>
</feature>
<evidence type="ECO:0000256" key="10">
    <source>
        <dbReference type="SAM" id="MobiDB-lite"/>
    </source>
</evidence>
<comment type="similarity">
    <text evidence="1 8">Belongs to the TRAFAC class myosin-kinesin ATPase superfamily. Myosin family.</text>
</comment>
<dbReference type="GO" id="GO:0005524">
    <property type="term" value="F:ATP binding"/>
    <property type="evidence" value="ECO:0007669"/>
    <property type="project" value="UniProtKB-UniRule"/>
</dbReference>
<dbReference type="HOGENOM" id="CLU_000192_8_1_1"/>
<dbReference type="Gene3D" id="3.40.850.10">
    <property type="entry name" value="Kinesin motor domain"/>
    <property type="match status" value="3"/>
</dbReference>
<dbReference type="PRINTS" id="PR00193">
    <property type="entry name" value="MYOSINHEAVY"/>
</dbReference>
<feature type="domain" description="Myosin motor" evidence="11">
    <location>
        <begin position="55"/>
        <end position="999"/>
    </location>
</feature>
<dbReference type="VEuPathDB" id="MicrosporidiaDB:EDEG_03199"/>
<keyword evidence="13" id="KW-1185">Reference proteome</keyword>
<dbReference type="GO" id="GO:0016020">
    <property type="term" value="C:membrane"/>
    <property type="evidence" value="ECO:0007669"/>
    <property type="project" value="TreeGrafter"/>
</dbReference>
<sequence>MMESRRPVWIFYQNKYIGGRVVKQEKEQVHVVTQENVNLTVDIKKVFDMNPEKFHLAKDLSLLSHLNEPSILHNLKMRYEHDLIYTNSGLFLVAMNPYKEIRELYDTKMMERYNGSRMKRMLQGAEEIKSKQINNCIDEADSVSDCSIKVSLVEGKEFETYKNAVLGSKKRVSFAEKVQELDESSKYSTAQIYYETDEPHIFKIANDAYTTMMNNNEDQSILITGESGAGKTENTKKVISFLAHIAGTNENLFKHIRGKILETNTTLEAFGNAQTIKNDNSSRFGKFIKIIFSGGEIIGAHIENYLLERSRITRINKSERSYHVFYYLIEAIRRFSEECMNNEENTWKDHKTGKDKKNSRSDSLNSNSSNGSTNNKTVESEGSLAGRGKRRSSSNSQFFNSFSSVFSNINSQEYRVFLEKVKNECLFEDGISVKDFEYLKNTNFSSNGEEESYNFFRLCKSLDILEFTEIEKLSLFKILATVLFLGNLKFSERNDQASIINVDVAEKVCYLLKIPIDQFLNTLLHPTIKAGNEDVVNSRTKEQVINIIEALARLLYERMFDTVVDKINTVLNKKKTETSTNFIGVLDIAGFEIYQKNDFEQLCINYTNEKLQQFFNHHMFILEQEIYRRENISWDYIDFGLDLQPTIDLIEKNNPIGILSYLDEECVMPKGSDKTFLQKLREIEKQKVITGIKGVESNIQNKLHRFENKNRPNRTSDIYRTPTESSSGSGVNISRKGVQDVIFGISRLQPGFFINHYAGKVEYIVDGWLKKNKDPFFEYLNELLKKSTDSYVQAIFSNKCIGKKGFFRSVSQKHKDSLCLLMEQLRKTTPFFVRCILPNTEKKINKFDDELILNQLKCNGVMEGIRISRQGFPTRMTFKEFRKRYRVLKKNNVMDNKEACIEILKDIDLILQLKFKERSGNINVSNNNSANDDNISSNGNINSRKLDMTSNADKRIFQKNNASTIKNASQNNTTTLYKIGNSMIFFKQGVLADIEDLRDVYVSYVANGMYSRIQKVLETRNQQVENLREKAIVILQKNARISIEFRNWHWWKLYQKIKPLLKIRKHEEEIKSKDECINKISDKLKDEIRLSQKKDADIRKLELEKNGLENEINNLRVNISQKEELLDGLRNEIIIVKKEKTKDNAELEKRYEKEIEEIKEEFNKKIEAVENGHKKEILKKSRENESKMAAMEEKHRESKQKLLEKYNNKAVSLEKKHKNQIENLCKEKDIEIDEIKKQNDKIIKELNDKIKAESEKLLSQKNSDLKDLNSQLNKKIDALRKENEKEIENIKRNHKEEIKSIINQHQSNIDTTNKENESKIIENKKLYEDKIKVISDNYLKEKSVAKTEIDTMKSSLKKLSKDKIALENELKLRTEDLNKKIKDMQVLKKKLKHYVRKIKKLTF</sequence>
<name>J8ZRP6_EDHAE</name>
<gene>
    <name evidence="12" type="ORF">EDEG_03199</name>
</gene>
<dbReference type="Pfam" id="PF00063">
    <property type="entry name" value="Myosin_head"/>
    <property type="match status" value="4"/>
</dbReference>
<feature type="compositionally biased region" description="Basic and acidic residues" evidence="10">
    <location>
        <begin position="346"/>
        <end position="360"/>
    </location>
</feature>
<evidence type="ECO:0000256" key="4">
    <source>
        <dbReference type="ARBA" id="ARBA00023054"/>
    </source>
</evidence>
<dbReference type="Gene3D" id="1.20.120.720">
    <property type="entry name" value="Myosin VI head, motor domain, U50 subdomain"/>
    <property type="match status" value="1"/>
</dbReference>
<proteinExistence type="inferred from homology"/>
<dbReference type="STRING" id="1003232.J8ZRP6"/>
<feature type="compositionally biased region" description="Low complexity" evidence="10">
    <location>
        <begin position="361"/>
        <end position="375"/>
    </location>
</feature>
<feature type="coiled-coil region" evidence="9">
    <location>
        <begin position="1349"/>
        <end position="1376"/>
    </location>
</feature>
<reference evidence="12 13" key="1">
    <citation type="submission" date="2011-08" db="EMBL/GenBank/DDBJ databases">
        <authorList>
            <person name="Liu Z.J."/>
            <person name="Shi F.L."/>
            <person name="Lu J.Q."/>
            <person name="Li M."/>
            <person name="Wang Z.L."/>
        </authorList>
    </citation>
    <scope>NUCLEOTIDE SEQUENCE [LARGE SCALE GENOMIC DNA]</scope>
    <source>
        <strain evidence="12 13">USNM 41457</strain>
    </source>
</reference>
<comment type="caution">
    <text evidence="12">The sequence shown here is derived from an EMBL/GenBank/DDBJ whole genome shotgun (WGS) entry which is preliminary data.</text>
</comment>
<dbReference type="GO" id="GO:0051015">
    <property type="term" value="F:actin filament binding"/>
    <property type="evidence" value="ECO:0007669"/>
    <property type="project" value="TreeGrafter"/>
</dbReference>
<feature type="compositionally biased region" description="Polar residues" evidence="10">
    <location>
        <begin position="713"/>
        <end position="731"/>
    </location>
</feature>
<evidence type="ECO:0000313" key="13">
    <source>
        <dbReference type="Proteomes" id="UP000003163"/>
    </source>
</evidence>
<dbReference type="PANTHER" id="PTHR13140:SF857">
    <property type="entry name" value="MYOSIN-11"/>
    <property type="match status" value="1"/>
</dbReference>
<keyword evidence="5 8" id="KW-0518">Myosin</keyword>
<dbReference type="EMBL" id="AFBI03000075">
    <property type="protein sequence ID" value="EJW02368.1"/>
    <property type="molecule type" value="Genomic_DNA"/>
</dbReference>
<dbReference type="GO" id="GO:0005737">
    <property type="term" value="C:cytoplasm"/>
    <property type="evidence" value="ECO:0007669"/>
    <property type="project" value="TreeGrafter"/>
</dbReference>
<dbReference type="FunCoup" id="J8ZRP6">
    <property type="interactions" value="23"/>
</dbReference>
<dbReference type="PROSITE" id="PS51456">
    <property type="entry name" value="MYOSIN_MOTOR"/>
    <property type="match status" value="1"/>
</dbReference>
<dbReference type="OMA" id="NCACYLR"/>
<reference evidence="13" key="2">
    <citation type="submission" date="2015-07" db="EMBL/GenBank/DDBJ databases">
        <title>Contrasting host-pathogen interactions and genome evolution in two generalist and specialist microsporidian pathogens of mosquitoes.</title>
        <authorList>
            <consortium name="The Broad Institute Genomics Platform"/>
            <consortium name="The Broad Institute Genome Sequencing Center for Infectious Disease"/>
            <person name="Cuomo C.A."/>
            <person name="Sanscrainte N.D."/>
            <person name="Goldberg J.M."/>
            <person name="Heiman D."/>
            <person name="Young S."/>
            <person name="Zeng Q."/>
            <person name="Becnel J.J."/>
            <person name="Birren B.W."/>
        </authorList>
    </citation>
    <scope>NUCLEOTIDE SEQUENCE [LARGE SCALE GENOMIC DNA]</scope>
    <source>
        <strain evidence="13">USNM 41457</strain>
    </source>
</reference>
<evidence type="ECO:0000259" key="11">
    <source>
        <dbReference type="PROSITE" id="PS51456"/>
    </source>
</evidence>
<dbReference type="SMART" id="SM00242">
    <property type="entry name" value="MYSc"/>
    <property type="match status" value="1"/>
</dbReference>
<evidence type="ECO:0000256" key="8">
    <source>
        <dbReference type="PROSITE-ProRule" id="PRU00782"/>
    </source>
</evidence>
<evidence type="ECO:0000313" key="12">
    <source>
        <dbReference type="EMBL" id="EJW02368.1"/>
    </source>
</evidence>
<feature type="region of interest" description="Disordered" evidence="10">
    <location>
        <begin position="346"/>
        <end position="395"/>
    </location>
</feature>
<dbReference type="SUPFAM" id="SSF52540">
    <property type="entry name" value="P-loop containing nucleoside triphosphate hydrolases"/>
    <property type="match status" value="2"/>
</dbReference>
<dbReference type="Gene3D" id="1.20.5.4820">
    <property type="match status" value="1"/>
</dbReference>
<evidence type="ECO:0000256" key="1">
    <source>
        <dbReference type="ARBA" id="ARBA00008314"/>
    </source>
</evidence>
<keyword evidence="2 8" id="KW-0547">Nucleotide-binding</keyword>
<dbReference type="InterPro" id="IPR001609">
    <property type="entry name" value="Myosin_head_motor_dom-like"/>
</dbReference>
<evidence type="ECO:0000256" key="5">
    <source>
        <dbReference type="ARBA" id="ARBA00023123"/>
    </source>
</evidence>
<feature type="coiled-coil region" evidence="9">
    <location>
        <begin position="1091"/>
        <end position="1315"/>
    </location>
</feature>
<evidence type="ECO:0000256" key="3">
    <source>
        <dbReference type="ARBA" id="ARBA00022840"/>
    </source>
</evidence>
<evidence type="ECO:0000256" key="7">
    <source>
        <dbReference type="ARBA" id="ARBA00023203"/>
    </source>
</evidence>
<dbReference type="GO" id="GO:0007015">
    <property type="term" value="P:actin filament organization"/>
    <property type="evidence" value="ECO:0007669"/>
    <property type="project" value="TreeGrafter"/>
</dbReference>
<dbReference type="Gene3D" id="1.20.58.60">
    <property type="match status" value="1"/>
</dbReference>
<dbReference type="GO" id="GO:0000146">
    <property type="term" value="F:microfilament motor activity"/>
    <property type="evidence" value="ECO:0007669"/>
    <property type="project" value="TreeGrafter"/>
</dbReference>
<keyword evidence="4 9" id="KW-0175">Coiled coil</keyword>
<keyword evidence="3 8" id="KW-0067">ATP-binding</keyword>
<feature type="region of interest" description="Disordered" evidence="10">
    <location>
        <begin position="710"/>
        <end position="731"/>
    </location>
</feature>
<keyword evidence="7 8" id="KW-0009">Actin-binding</keyword>
<dbReference type="GO" id="GO:0016459">
    <property type="term" value="C:myosin complex"/>
    <property type="evidence" value="ECO:0007669"/>
    <property type="project" value="UniProtKB-KW"/>
</dbReference>
<dbReference type="InterPro" id="IPR027417">
    <property type="entry name" value="P-loop_NTPase"/>
</dbReference>
<dbReference type="Proteomes" id="UP000003163">
    <property type="component" value="Unassembled WGS sequence"/>
</dbReference>
<accession>J8ZRP6</accession>
<dbReference type="Gene3D" id="1.20.58.530">
    <property type="match status" value="1"/>
</dbReference>
<feature type="region of interest" description="Actin-binding" evidence="8">
    <location>
        <begin position="818"/>
        <end position="840"/>
    </location>
</feature>
<dbReference type="InterPro" id="IPR036961">
    <property type="entry name" value="Kinesin_motor_dom_sf"/>
</dbReference>
<evidence type="ECO:0000256" key="2">
    <source>
        <dbReference type="ARBA" id="ARBA00022741"/>
    </source>
</evidence>
<evidence type="ECO:0000256" key="9">
    <source>
        <dbReference type="SAM" id="Coils"/>
    </source>
</evidence>
<dbReference type="InParanoid" id="J8ZRP6"/>